<evidence type="ECO:0000256" key="6">
    <source>
        <dbReference type="ARBA" id="ARBA00023135"/>
    </source>
</evidence>
<sequence length="625" mass="65416">MEEGAAMASIDFEALGTIRAAQALHGVRHGDYRRYRRYCARRAARLIKVLGQQQPRKYSKERSGPAGIVGKGQAAHDERQLLVLIAHAERAWAYAMELKADPTAPRSVGRHAASRLRKAVKWASELARVAAAQAPRRAALECEAYSSWLSATQIMEQAASKEAWTAALEKLRRVRAALGEAEPLGDAEAHARCRQFMVEIEPAMKYCEYKGGDASGPEPVLTLPGASLGNDAAAPAASTEAAGSGEPVTLCWRGQEHVVTSGAVHAAAARAQAASEKLAMDSSATDGGGEGGDGGDAKDSVEEGRMGVYDSLLMAYSDAQSAARSAGASDDVQACLKGLYLEASIARSEEMVRHSLSRWEASQAASSRGSEADKGVGKGKGGKNKQQGRVVRIGDVLHLLETVAATTKELGGVSPDDQVLAAECVASEAVTHARRCTYLAGAHAREQRLAEAESLLSLAGESLSRAQQLFERLDGAGDGAGAGAVSGYAARVRSELADVDARSRSLRCVVRARSATAGLSATRDAERGMAGVGLGASAGASATRPALHLSTAACEFVSYLAPKTTDGGLAEVPPAFEAVPARPIMFDIAASAIDYPDMSEFKPKEDKAGSYMGGFAKSLFGWGSK</sequence>
<dbReference type="InterPro" id="IPR026258">
    <property type="entry name" value="SRP68"/>
</dbReference>
<evidence type="ECO:0000256" key="4">
    <source>
        <dbReference type="ARBA" id="ARBA00022490"/>
    </source>
</evidence>
<proteinExistence type="inferred from homology"/>
<protein>
    <recommendedName>
        <fullName evidence="9">Signal recognition particle subunit SRP68</fullName>
    </recommendedName>
</protein>
<dbReference type="Gene3D" id="1.10.3450.40">
    <property type="entry name" value="Signal recognition particle, SRP68 subunit, RNA-binding domain"/>
    <property type="match status" value="1"/>
</dbReference>
<comment type="subcellular location">
    <subcellularLocation>
        <location evidence="1">Cytoplasm</location>
    </subcellularLocation>
    <subcellularLocation>
        <location evidence="2">Nucleus</location>
        <location evidence="2">Nucleolus</location>
    </subcellularLocation>
</comment>
<evidence type="ECO:0000313" key="11">
    <source>
        <dbReference type="EMBL" id="CAD8247994.1"/>
    </source>
</evidence>
<evidence type="ECO:0000256" key="9">
    <source>
        <dbReference type="ARBA" id="ARBA00029498"/>
    </source>
</evidence>
<keyword evidence="7" id="KW-0539">Nucleus</keyword>
<dbReference type="Pfam" id="PF16969">
    <property type="entry name" value="SRP68"/>
    <property type="match status" value="1"/>
</dbReference>
<evidence type="ECO:0000256" key="10">
    <source>
        <dbReference type="SAM" id="MobiDB-lite"/>
    </source>
</evidence>
<gene>
    <name evidence="11" type="ORF">PCOL08062_LOCUS10429</name>
</gene>
<dbReference type="GO" id="GO:0005047">
    <property type="term" value="F:signal recognition particle binding"/>
    <property type="evidence" value="ECO:0007669"/>
    <property type="project" value="InterPro"/>
</dbReference>
<organism evidence="11">
    <name type="scientific">Prasinoderma coloniale</name>
    <dbReference type="NCBI Taxonomy" id="156133"/>
    <lineage>
        <taxon>Eukaryota</taxon>
        <taxon>Viridiplantae</taxon>
        <taxon>Prasinodermophyta</taxon>
        <taxon>Prasinodermophyceae</taxon>
        <taxon>Prasinodermales</taxon>
        <taxon>Prasinodermaceae</taxon>
        <taxon>Prasinoderma</taxon>
    </lineage>
</organism>
<comment type="similarity">
    <text evidence="3">Belongs to the SRP68 family.</text>
</comment>
<dbReference type="GO" id="GO:0005786">
    <property type="term" value="C:signal recognition particle, endoplasmic reticulum targeting"/>
    <property type="evidence" value="ECO:0007669"/>
    <property type="project" value="UniProtKB-KW"/>
</dbReference>
<evidence type="ECO:0000256" key="7">
    <source>
        <dbReference type="ARBA" id="ARBA00023242"/>
    </source>
</evidence>
<evidence type="ECO:0000256" key="8">
    <source>
        <dbReference type="ARBA" id="ARBA00023274"/>
    </source>
</evidence>
<evidence type="ECO:0000256" key="2">
    <source>
        <dbReference type="ARBA" id="ARBA00004604"/>
    </source>
</evidence>
<keyword evidence="5" id="KW-0694">RNA-binding</keyword>
<dbReference type="GO" id="GO:0005730">
    <property type="term" value="C:nucleolus"/>
    <property type="evidence" value="ECO:0007669"/>
    <property type="project" value="UniProtKB-SubCell"/>
</dbReference>
<name>A0A7R9Y679_9VIRI</name>
<accession>A0A7R9Y679</accession>
<keyword evidence="6" id="KW-0733">Signal recognition particle</keyword>
<dbReference type="GO" id="GO:0006614">
    <property type="term" value="P:SRP-dependent cotranslational protein targeting to membrane"/>
    <property type="evidence" value="ECO:0007669"/>
    <property type="project" value="InterPro"/>
</dbReference>
<feature type="region of interest" description="Disordered" evidence="10">
    <location>
        <begin position="277"/>
        <end position="302"/>
    </location>
</feature>
<dbReference type="InterPro" id="IPR038253">
    <property type="entry name" value="SRP68_N_sf"/>
</dbReference>
<dbReference type="EMBL" id="HBDZ01013635">
    <property type="protein sequence ID" value="CAD8247994.1"/>
    <property type="molecule type" value="Transcribed_RNA"/>
</dbReference>
<dbReference type="GO" id="GO:0008312">
    <property type="term" value="F:7S RNA binding"/>
    <property type="evidence" value="ECO:0007669"/>
    <property type="project" value="InterPro"/>
</dbReference>
<keyword evidence="4" id="KW-0963">Cytoplasm</keyword>
<feature type="region of interest" description="Disordered" evidence="10">
    <location>
        <begin position="362"/>
        <end position="386"/>
    </location>
</feature>
<keyword evidence="8" id="KW-0687">Ribonucleoprotein</keyword>
<reference evidence="11" key="1">
    <citation type="submission" date="2021-01" db="EMBL/GenBank/DDBJ databases">
        <authorList>
            <person name="Corre E."/>
            <person name="Pelletier E."/>
            <person name="Niang G."/>
            <person name="Scheremetjew M."/>
            <person name="Finn R."/>
            <person name="Kale V."/>
            <person name="Holt S."/>
            <person name="Cochrane G."/>
            <person name="Meng A."/>
            <person name="Brown T."/>
            <person name="Cohen L."/>
        </authorList>
    </citation>
    <scope>NUCLEOTIDE SEQUENCE</scope>
    <source>
        <strain evidence="11">CCMP1413</strain>
    </source>
</reference>
<dbReference type="AlphaFoldDB" id="A0A7R9Y679"/>
<dbReference type="PANTHER" id="PTHR12860:SF0">
    <property type="entry name" value="SIGNAL RECOGNITION PARTICLE SUBUNIT SRP68"/>
    <property type="match status" value="1"/>
</dbReference>
<dbReference type="GO" id="GO:0030942">
    <property type="term" value="F:endoplasmic reticulum signal peptide binding"/>
    <property type="evidence" value="ECO:0007669"/>
    <property type="project" value="InterPro"/>
</dbReference>
<evidence type="ECO:0000256" key="5">
    <source>
        <dbReference type="ARBA" id="ARBA00022884"/>
    </source>
</evidence>
<dbReference type="PANTHER" id="PTHR12860">
    <property type="entry name" value="SIGNAL RECOGNITION PARTICLE 68 KDA PROTEIN"/>
    <property type="match status" value="1"/>
</dbReference>
<evidence type="ECO:0000256" key="1">
    <source>
        <dbReference type="ARBA" id="ARBA00004496"/>
    </source>
</evidence>
<evidence type="ECO:0000256" key="3">
    <source>
        <dbReference type="ARBA" id="ARBA00009352"/>
    </source>
</evidence>
<feature type="region of interest" description="Disordered" evidence="10">
    <location>
        <begin position="218"/>
        <end position="240"/>
    </location>
</feature>